<keyword evidence="7" id="KW-0808">Transferase</keyword>
<protein>
    <recommendedName>
        <fullName evidence="6">RBR-type E3 ubiquitin transferase</fullName>
        <ecNumber evidence="6">2.3.2.31</ecNumber>
    </recommendedName>
</protein>
<comment type="catalytic activity">
    <reaction evidence="1">
        <text>[E2 ubiquitin-conjugating enzyme]-S-ubiquitinyl-L-cysteine + [acceptor protein]-L-lysine = [E2 ubiquitin-conjugating enzyme]-L-cysteine + [acceptor protein]-N(6)-ubiquitinyl-L-lysine.</text>
        <dbReference type="EC" id="2.3.2.31"/>
    </reaction>
</comment>
<evidence type="ECO:0000256" key="1">
    <source>
        <dbReference type="ARBA" id="ARBA00001798"/>
    </source>
</evidence>
<dbReference type="PROSITE" id="PS50089">
    <property type="entry name" value="ZF_RING_2"/>
    <property type="match status" value="1"/>
</dbReference>
<dbReference type="InterPro" id="IPR002867">
    <property type="entry name" value="IBR_dom"/>
</dbReference>
<dbReference type="FunFam" id="3.30.40.10:FF:000019">
    <property type="entry name" value="RBR-type E3 ubiquitin transferase"/>
    <property type="match status" value="1"/>
</dbReference>
<evidence type="ECO:0000256" key="7">
    <source>
        <dbReference type="ARBA" id="ARBA00022679"/>
    </source>
</evidence>
<evidence type="ECO:0000313" key="17">
    <source>
        <dbReference type="EMBL" id="KAE8687426.1"/>
    </source>
</evidence>
<gene>
    <name evidence="17" type="ORF">F3Y22_tig00111022pilonHSYRG00725</name>
</gene>
<sequence length="568" mass="65622">MEDCGSSDEDYYYSSDRDSLDGLENEDPDLQWAPSKGPTTKVITKESLLAAQREDLRRVMEMLSLREHHARTLLIHYRWDVEKLLAVLVEKGKRTSMCDICIEELPGDKMTKMGCGHAFCNDCWTEHFVVKINEGQSKRIRCMAHKCNAICDEAVVRNLVGKRHPDLADKFDRFLLESYIEDNRMVKWCPSTPHCGNAIRVEDDEFCEVECSCGVQFCFSCLSEAHSPCSCMMWEHWMKKCRDESETVNWITVHTKPCPKCHKPVEKNGGCNLVSCICGQAFCWLCGGATGRDHTWSRIAGHSCGRYIEDCEKKTERAKRDLYRYMHYHNRYKAHTDSFKLESKLKETILEKVSISEERESRLRDFSWVNNGLLRLFRSRRVLSYSYPFAFYMFGEELFKDEMTNEEREIKQHLFEDQQQQLEANVEKLSKFLEEPFDQYTDDKVMEIRMHVINLSVIIDNLCKKCKYECIENDLLGSLQRNTHNIAPYKSKGIEKASELAVCRNSKAGTTTGNCLPFDCGTSGKRDRSFSFESSDDSGCPSPKKPKKESYGGGFFDLNLPAEVIDRN</sequence>
<feature type="region of interest" description="Disordered" evidence="14">
    <location>
        <begin position="528"/>
        <end position="554"/>
    </location>
</feature>
<dbReference type="CDD" id="cd16773">
    <property type="entry name" value="RING-HC_RBR_TRIAD1"/>
    <property type="match status" value="1"/>
</dbReference>
<keyword evidence="11" id="KW-0833">Ubl conjugation pathway</keyword>
<evidence type="ECO:0000256" key="8">
    <source>
        <dbReference type="ARBA" id="ARBA00022723"/>
    </source>
</evidence>
<dbReference type="GO" id="GO:0008270">
    <property type="term" value="F:zinc ion binding"/>
    <property type="evidence" value="ECO:0007669"/>
    <property type="project" value="UniProtKB-KW"/>
</dbReference>
<dbReference type="Gene3D" id="1.20.120.1750">
    <property type="match status" value="1"/>
</dbReference>
<dbReference type="EC" id="2.3.2.31" evidence="6"/>
<evidence type="ECO:0000313" key="18">
    <source>
        <dbReference type="Proteomes" id="UP000436088"/>
    </source>
</evidence>
<dbReference type="InterPro" id="IPR013083">
    <property type="entry name" value="Znf_RING/FYVE/PHD"/>
</dbReference>
<dbReference type="InterPro" id="IPR044066">
    <property type="entry name" value="TRIAD_supradom"/>
</dbReference>
<dbReference type="InterPro" id="IPR031127">
    <property type="entry name" value="E3_UB_ligase_RBR"/>
</dbReference>
<reference evidence="17" key="1">
    <citation type="submission" date="2019-09" db="EMBL/GenBank/DDBJ databases">
        <title>Draft genome information of white flower Hibiscus syriacus.</title>
        <authorList>
            <person name="Kim Y.-M."/>
        </authorList>
    </citation>
    <scope>NUCLEOTIDE SEQUENCE [LARGE SCALE GENOMIC DNA]</scope>
    <source>
        <strain evidence="17">YM2019G1</strain>
    </source>
</reference>
<dbReference type="UniPathway" id="UPA00143"/>
<evidence type="ECO:0000256" key="3">
    <source>
        <dbReference type="ARBA" id="ARBA00003976"/>
    </source>
</evidence>
<feature type="region of interest" description="Disordered" evidence="14">
    <location>
        <begin position="1"/>
        <end position="38"/>
    </location>
</feature>
<dbReference type="SMART" id="SM00647">
    <property type="entry name" value="IBR"/>
    <property type="match status" value="2"/>
</dbReference>
<keyword evidence="10 13" id="KW-0863">Zinc-finger</keyword>
<dbReference type="AlphaFoldDB" id="A0A6A2Z796"/>
<dbReference type="Pfam" id="PF21235">
    <property type="entry name" value="UBA_ARI1"/>
    <property type="match status" value="1"/>
</dbReference>
<name>A0A6A2Z796_HIBSY</name>
<dbReference type="PROSITE" id="PS51873">
    <property type="entry name" value="TRIAD"/>
    <property type="match status" value="1"/>
</dbReference>
<evidence type="ECO:0000256" key="5">
    <source>
        <dbReference type="ARBA" id="ARBA00005884"/>
    </source>
</evidence>
<feature type="domain" description="RING-type" evidence="16">
    <location>
        <begin position="94"/>
        <end position="308"/>
    </location>
</feature>
<comment type="pathway">
    <text evidence="4">Protein modification; protein ubiquitination.</text>
</comment>
<dbReference type="GO" id="GO:0016567">
    <property type="term" value="P:protein ubiquitination"/>
    <property type="evidence" value="ECO:0007669"/>
    <property type="project" value="UniProtKB-UniPathway"/>
</dbReference>
<evidence type="ECO:0000256" key="13">
    <source>
        <dbReference type="PROSITE-ProRule" id="PRU00175"/>
    </source>
</evidence>
<dbReference type="Pfam" id="PF19422">
    <property type="entry name" value="Ariadne"/>
    <property type="match status" value="1"/>
</dbReference>
<comment type="caution">
    <text evidence="17">The sequence shown here is derived from an EMBL/GenBank/DDBJ whole genome shotgun (WGS) entry which is preliminary data.</text>
</comment>
<evidence type="ECO:0000256" key="10">
    <source>
        <dbReference type="ARBA" id="ARBA00022771"/>
    </source>
</evidence>
<keyword evidence="9" id="KW-0677">Repeat</keyword>
<dbReference type="InterPro" id="IPR045840">
    <property type="entry name" value="Ariadne"/>
</dbReference>
<comment type="similarity">
    <text evidence="5">Belongs to the RBR family. Ariadne subfamily.</text>
</comment>
<dbReference type="InterPro" id="IPR001841">
    <property type="entry name" value="Znf_RING"/>
</dbReference>
<dbReference type="GO" id="GO:0061630">
    <property type="term" value="F:ubiquitin protein ligase activity"/>
    <property type="evidence" value="ECO:0007669"/>
    <property type="project" value="UniProtKB-EC"/>
</dbReference>
<keyword evidence="18" id="KW-1185">Reference proteome</keyword>
<evidence type="ECO:0000259" key="15">
    <source>
        <dbReference type="PROSITE" id="PS50089"/>
    </source>
</evidence>
<evidence type="ECO:0000256" key="2">
    <source>
        <dbReference type="ARBA" id="ARBA00001947"/>
    </source>
</evidence>
<evidence type="ECO:0000256" key="6">
    <source>
        <dbReference type="ARBA" id="ARBA00012251"/>
    </source>
</evidence>
<keyword evidence="12" id="KW-0862">Zinc</keyword>
<dbReference type="Proteomes" id="UP000436088">
    <property type="component" value="Unassembled WGS sequence"/>
</dbReference>
<dbReference type="Pfam" id="PF01485">
    <property type="entry name" value="IBR"/>
    <property type="match status" value="1"/>
</dbReference>
<evidence type="ECO:0000256" key="11">
    <source>
        <dbReference type="ARBA" id="ARBA00022786"/>
    </source>
</evidence>
<comment type="function">
    <text evidence="3">Might act as an E3 ubiquitin-protein ligase, or as part of E3 complex, which accepts ubiquitin from specific E2 ubiquitin-conjugating enzymes and then transfers it to substrates.</text>
</comment>
<organism evidence="17 18">
    <name type="scientific">Hibiscus syriacus</name>
    <name type="common">Rose of Sharon</name>
    <dbReference type="NCBI Taxonomy" id="106335"/>
    <lineage>
        <taxon>Eukaryota</taxon>
        <taxon>Viridiplantae</taxon>
        <taxon>Streptophyta</taxon>
        <taxon>Embryophyta</taxon>
        <taxon>Tracheophyta</taxon>
        <taxon>Spermatophyta</taxon>
        <taxon>Magnoliopsida</taxon>
        <taxon>eudicotyledons</taxon>
        <taxon>Gunneridae</taxon>
        <taxon>Pentapetalae</taxon>
        <taxon>rosids</taxon>
        <taxon>malvids</taxon>
        <taxon>Malvales</taxon>
        <taxon>Malvaceae</taxon>
        <taxon>Malvoideae</taxon>
        <taxon>Hibiscus</taxon>
    </lineage>
</organism>
<dbReference type="EMBL" id="VEPZ02001205">
    <property type="protein sequence ID" value="KAE8687426.1"/>
    <property type="molecule type" value="Genomic_DNA"/>
</dbReference>
<keyword evidence="8" id="KW-0479">Metal-binding</keyword>
<dbReference type="InterPro" id="IPR054694">
    <property type="entry name" value="Parkin-like_IBR"/>
</dbReference>
<dbReference type="Gene3D" id="3.30.40.10">
    <property type="entry name" value="Zinc/RING finger domain, C3HC4 (zinc finger)"/>
    <property type="match status" value="1"/>
</dbReference>
<dbReference type="CDD" id="cd22586">
    <property type="entry name" value="Rcat_RBR_ARI1-like"/>
    <property type="match status" value="1"/>
</dbReference>
<evidence type="ECO:0000256" key="14">
    <source>
        <dbReference type="SAM" id="MobiDB-lite"/>
    </source>
</evidence>
<dbReference type="CDD" id="cd20346">
    <property type="entry name" value="BRcat_RBR_ANKIB1"/>
    <property type="match status" value="1"/>
</dbReference>
<dbReference type="SUPFAM" id="SSF57850">
    <property type="entry name" value="RING/U-box"/>
    <property type="match status" value="3"/>
</dbReference>
<dbReference type="FunFam" id="1.20.120.1750:FF:000013">
    <property type="entry name" value="RBR-type E3 ubiquitin transferase"/>
    <property type="match status" value="1"/>
</dbReference>
<evidence type="ECO:0000259" key="16">
    <source>
        <dbReference type="PROSITE" id="PS51873"/>
    </source>
</evidence>
<dbReference type="InterPro" id="IPR048962">
    <property type="entry name" value="ARIH1-like_UBL"/>
</dbReference>
<evidence type="ECO:0000256" key="12">
    <source>
        <dbReference type="ARBA" id="ARBA00022833"/>
    </source>
</evidence>
<dbReference type="PANTHER" id="PTHR11685">
    <property type="entry name" value="RBR FAMILY RING FINGER AND IBR DOMAIN-CONTAINING"/>
    <property type="match status" value="1"/>
</dbReference>
<feature type="domain" description="RING-type" evidence="15">
    <location>
        <begin position="98"/>
        <end position="146"/>
    </location>
</feature>
<evidence type="ECO:0000256" key="4">
    <source>
        <dbReference type="ARBA" id="ARBA00004906"/>
    </source>
</evidence>
<feature type="compositionally biased region" description="Acidic residues" evidence="14">
    <location>
        <begin position="1"/>
        <end position="11"/>
    </location>
</feature>
<evidence type="ECO:0000256" key="9">
    <source>
        <dbReference type="ARBA" id="ARBA00022737"/>
    </source>
</evidence>
<accession>A0A6A2Z796</accession>
<dbReference type="Pfam" id="PF22605">
    <property type="entry name" value="IBR_2"/>
    <property type="match status" value="1"/>
</dbReference>
<proteinExistence type="inferred from homology"/>
<comment type="cofactor">
    <cofactor evidence="2">
        <name>Zn(2+)</name>
        <dbReference type="ChEBI" id="CHEBI:29105"/>
    </cofactor>
</comment>